<dbReference type="InterPro" id="IPR006133">
    <property type="entry name" value="DNA-dir_DNA_pol_B_exonuc"/>
</dbReference>
<dbReference type="InterPro" id="IPR006172">
    <property type="entry name" value="DNA-dir_DNA_pol_B"/>
</dbReference>
<sequence length="1302" mass="149823">MKWVRLRNVCCEYYLEPPNKFSEQKYGSSTYNNYPVSVIRIFGITDRGAKCCVHVHGVLPYIVFRSRSRLTADLEDFLKNIIHDVICKANESKARSFSFSLDGAVYTMYDEKARSIYGFHEAEEYFVRVVFRDPKVAKLCGHAFQTEALHTEFLQPYNAHIPFILQFFIDFSIFGMDYLYLSKTYRRTNPVLATEFTPTEFHAISPLDLHTNMNLEYDIFTDDILNPYLSLQGKRNNQGLEFIWDEELKRTRLLSQPPPTLPSFDRDNAENIESISQEEEDYLGELRNIFEKMPDTTKNELDSSEIVGATQRVSLASRAGELQESTCFYATLDEDEVSDDGDMWEQREHELMGYNVAEEQEGDEEQDANLIDETLVADSDSDVDDERLEPDAADDLKAYGAKILHHKINGAEIMNCGNYVEPDVPYEVKLFGSLDEGSLFDSFPQVDQQVDESIRQLNANVYMQNEAWHINDSFGNLPAQIYSPISRLRKHSLTMSERNRCKLLRSVTSGVNHLCVMSLECLPLPEEKTYAEPDRACVVAIFYAVNTDVCNPDRVNCRFRGCIALQQIEDNFADKNVYKFVQNEQEMYSELIRIVRKFDPDILLGYDTTRFSWGYLFERTSFLRTPLAHSVSRIRDYNIPNVKNFLRPPHGRIMLEAWSIIRREVPLRCYRFASVVKTILKKNFPELSVSLINHMLMSDEAGVRTSLLRHFMQKCELNIDLLSTIDVFIRTSQMARVYGIQFTEVLSRGSQFRVESMLLRLAKRQRFFAPSISPEQRNRMGVPETIPLNLEPQSGIYRDPVVVLDFQSLYPSICIAYNYCFTTCIGKIHNLKTLKSSTSQSGITLGALQYNLPNRLFLRVQLEAKGFHVTPTGGVFVKQNIREGLLSVMLKELLDTRVMVKISMKKHIEDEHLLRLLEARQLALKMVANVTYGYTAANWSGRMPCDEVADAIVSKGRETLENAIKYVNENGKNKYAGARVIYGDTDSLFVLFEGCTREQAFTVGNKIAEDITEMNPYPVKLKFEKVLQPCVLLTKKRYIGMSFESPHQHEGEFLGKGIETVRRDSCPFVAKLMERTLRVLFDESVDSSLQYLRYSLIKLTEVPIYDFVLSSKYRAHYSENAVIPIKKIASEMASISDRMAPLRCERVSYVITEPRTKTKETATVTSCAVSVESFLTDDDLKISYDYYITRQLFPALMQVYRLVPTSLRWKILHADKCRGCNYGSWPWCKECMSDESLYVGMSRMFWTCEVNRNGSNSLYKYQLSGNGEIRKKDTSKSHIRPHTTLGPIVPIQGIIVFVMYNW</sequence>
<dbReference type="Pfam" id="PF03104">
    <property type="entry name" value="DNA_pol_B_exo1"/>
    <property type="match status" value="1"/>
</dbReference>
<feature type="domain" description="DNA-directed DNA polymerase family B exonuclease" evidence="15">
    <location>
        <begin position="536"/>
        <end position="644"/>
    </location>
</feature>
<dbReference type="InterPro" id="IPR056447">
    <property type="entry name" value="REV3_N"/>
</dbReference>
<feature type="domain" description="DNA polymerase zeta catalytic subunit N-terminal" evidence="17">
    <location>
        <begin position="5"/>
        <end position="56"/>
    </location>
</feature>
<evidence type="ECO:0000256" key="13">
    <source>
        <dbReference type="RuleBase" id="RU000442"/>
    </source>
</evidence>
<dbReference type="EC" id="2.7.7.7" evidence="13"/>
<dbReference type="SUPFAM" id="SSF56672">
    <property type="entry name" value="DNA/RNA polymerases"/>
    <property type="match status" value="1"/>
</dbReference>
<evidence type="ECO:0000256" key="2">
    <source>
        <dbReference type="ARBA" id="ARBA00005755"/>
    </source>
</evidence>
<dbReference type="InterPro" id="IPR017964">
    <property type="entry name" value="DNA-dir_DNA_pol_B_CS"/>
</dbReference>
<keyword evidence="7" id="KW-0862">Zinc</keyword>
<dbReference type="GO" id="GO:0000166">
    <property type="term" value="F:nucleotide binding"/>
    <property type="evidence" value="ECO:0007669"/>
    <property type="project" value="InterPro"/>
</dbReference>
<dbReference type="Pfam" id="PF00136">
    <property type="entry name" value="DNA_pol_B"/>
    <property type="match status" value="1"/>
</dbReference>
<dbReference type="InterPro" id="IPR043502">
    <property type="entry name" value="DNA/RNA_pol_sf"/>
</dbReference>
<dbReference type="Gene3D" id="3.30.342.10">
    <property type="entry name" value="DNA Polymerase, chain B, domain 1"/>
    <property type="match status" value="1"/>
</dbReference>
<dbReference type="GO" id="GO:0003677">
    <property type="term" value="F:DNA binding"/>
    <property type="evidence" value="ECO:0007669"/>
    <property type="project" value="UniProtKB-KW"/>
</dbReference>
<evidence type="ECO:0000256" key="8">
    <source>
        <dbReference type="ARBA" id="ARBA00022932"/>
    </source>
</evidence>
<dbReference type="SMART" id="SM00486">
    <property type="entry name" value="POLBc"/>
    <property type="match status" value="1"/>
</dbReference>
<dbReference type="InterPro" id="IPR036397">
    <property type="entry name" value="RNaseH_sf"/>
</dbReference>
<dbReference type="GO" id="GO:0003887">
    <property type="term" value="F:DNA-directed DNA polymerase activity"/>
    <property type="evidence" value="ECO:0007669"/>
    <property type="project" value="UniProtKB-KW"/>
</dbReference>
<dbReference type="PANTHER" id="PTHR45812">
    <property type="entry name" value="DNA POLYMERASE ZETA CATALYTIC SUBUNIT"/>
    <property type="match status" value="1"/>
</dbReference>
<evidence type="ECO:0000259" key="16">
    <source>
        <dbReference type="Pfam" id="PF24055"/>
    </source>
</evidence>
<dbReference type="Pfam" id="PF24055">
    <property type="entry name" value="POL3_N"/>
    <property type="match status" value="1"/>
</dbReference>
<keyword evidence="11" id="KW-0234">DNA repair</keyword>
<evidence type="ECO:0000313" key="19">
    <source>
        <dbReference type="Proteomes" id="UP001201812"/>
    </source>
</evidence>
<keyword evidence="13" id="KW-0235">DNA replication</keyword>
<evidence type="ECO:0000256" key="4">
    <source>
        <dbReference type="ARBA" id="ARBA00022695"/>
    </source>
</evidence>
<dbReference type="Pfam" id="PF24065">
    <property type="entry name" value="REV3_N"/>
    <property type="match status" value="1"/>
</dbReference>
<dbReference type="InterPro" id="IPR012337">
    <property type="entry name" value="RNaseH-like_sf"/>
</dbReference>
<feature type="domain" description="DNA polymerase delta/zeta catalytic subunit N-terminal" evidence="16">
    <location>
        <begin position="57"/>
        <end position="137"/>
    </location>
</feature>
<keyword evidence="4 13" id="KW-0548">Nucleotidyltransferase</keyword>
<keyword evidence="6" id="KW-0227">DNA damage</keyword>
<keyword evidence="5" id="KW-0479">Metal-binding</keyword>
<keyword evidence="9" id="KW-0408">Iron</keyword>
<keyword evidence="10" id="KW-0411">Iron-sulfur</keyword>
<reference evidence="18" key="1">
    <citation type="submission" date="2022-01" db="EMBL/GenBank/DDBJ databases">
        <title>Genome Sequence Resource for Two Populations of Ditylenchus destructor, the Migratory Endoparasitic Phytonematode.</title>
        <authorList>
            <person name="Zhang H."/>
            <person name="Lin R."/>
            <person name="Xie B."/>
        </authorList>
    </citation>
    <scope>NUCLEOTIDE SEQUENCE</scope>
    <source>
        <strain evidence="18">BazhouSP</strain>
    </source>
</reference>
<dbReference type="Gene3D" id="1.10.287.690">
    <property type="entry name" value="Helix hairpin bin"/>
    <property type="match status" value="1"/>
</dbReference>
<gene>
    <name evidence="18" type="ORF">DdX_05427</name>
</gene>
<dbReference type="GO" id="GO:0000724">
    <property type="term" value="P:double-strand break repair via homologous recombination"/>
    <property type="evidence" value="ECO:0007669"/>
    <property type="project" value="TreeGrafter"/>
</dbReference>
<dbReference type="InterPro" id="IPR006134">
    <property type="entry name" value="DNA-dir_DNA_pol_B_multi_dom"/>
</dbReference>
<dbReference type="InterPro" id="IPR042087">
    <property type="entry name" value="DNA_pol_B_thumb"/>
</dbReference>
<name>A0AAD4R9N0_9BILA</name>
<comment type="similarity">
    <text evidence="2 13">Belongs to the DNA polymerase type-B family.</text>
</comment>
<keyword evidence="8 13" id="KW-0239">DNA-directed DNA polymerase</keyword>
<evidence type="ECO:0000256" key="11">
    <source>
        <dbReference type="ARBA" id="ARBA00023204"/>
    </source>
</evidence>
<comment type="cofactor">
    <cofactor evidence="1">
        <name>[4Fe-4S] cluster</name>
        <dbReference type="ChEBI" id="CHEBI:49883"/>
    </cofactor>
</comment>
<dbReference type="Gene3D" id="1.10.132.60">
    <property type="entry name" value="DNA polymerase family B, C-terminal domain"/>
    <property type="match status" value="1"/>
</dbReference>
<evidence type="ECO:0000256" key="10">
    <source>
        <dbReference type="ARBA" id="ARBA00023014"/>
    </source>
</evidence>
<dbReference type="GO" id="GO:0005634">
    <property type="term" value="C:nucleus"/>
    <property type="evidence" value="ECO:0007669"/>
    <property type="project" value="TreeGrafter"/>
</dbReference>
<evidence type="ECO:0000259" key="17">
    <source>
        <dbReference type="Pfam" id="PF24065"/>
    </source>
</evidence>
<evidence type="ECO:0000256" key="5">
    <source>
        <dbReference type="ARBA" id="ARBA00022723"/>
    </source>
</evidence>
<evidence type="ECO:0000313" key="18">
    <source>
        <dbReference type="EMBL" id="KAI1720058.1"/>
    </source>
</evidence>
<evidence type="ECO:0000256" key="12">
    <source>
        <dbReference type="ARBA" id="ARBA00049244"/>
    </source>
</evidence>
<dbReference type="GO" id="GO:0042276">
    <property type="term" value="P:error-prone translesion synthesis"/>
    <property type="evidence" value="ECO:0007669"/>
    <property type="project" value="TreeGrafter"/>
</dbReference>
<dbReference type="GO" id="GO:0051536">
    <property type="term" value="F:iron-sulfur cluster binding"/>
    <property type="evidence" value="ECO:0007669"/>
    <property type="project" value="UniProtKB-KW"/>
</dbReference>
<comment type="catalytic activity">
    <reaction evidence="12 13">
        <text>DNA(n) + a 2'-deoxyribonucleoside 5'-triphosphate = DNA(n+1) + diphosphate</text>
        <dbReference type="Rhea" id="RHEA:22508"/>
        <dbReference type="Rhea" id="RHEA-COMP:17339"/>
        <dbReference type="Rhea" id="RHEA-COMP:17340"/>
        <dbReference type="ChEBI" id="CHEBI:33019"/>
        <dbReference type="ChEBI" id="CHEBI:61560"/>
        <dbReference type="ChEBI" id="CHEBI:173112"/>
        <dbReference type="EC" id="2.7.7.7"/>
    </reaction>
</comment>
<dbReference type="SUPFAM" id="SSF53098">
    <property type="entry name" value="Ribonuclease H-like"/>
    <property type="match status" value="1"/>
</dbReference>
<dbReference type="GO" id="GO:0006260">
    <property type="term" value="P:DNA replication"/>
    <property type="evidence" value="ECO:0007669"/>
    <property type="project" value="UniProtKB-KW"/>
</dbReference>
<evidence type="ECO:0000259" key="14">
    <source>
        <dbReference type="Pfam" id="PF00136"/>
    </source>
</evidence>
<feature type="domain" description="DNA-directed DNA polymerase family B multifunctional" evidence="14">
    <location>
        <begin position="740"/>
        <end position="1199"/>
    </location>
</feature>
<dbReference type="GO" id="GO:0046872">
    <property type="term" value="F:metal ion binding"/>
    <property type="evidence" value="ECO:0007669"/>
    <property type="project" value="UniProtKB-KW"/>
</dbReference>
<keyword evidence="19" id="KW-1185">Reference proteome</keyword>
<keyword evidence="3 13" id="KW-0808">Transferase</keyword>
<proteinExistence type="inferred from homology"/>
<evidence type="ECO:0000256" key="6">
    <source>
        <dbReference type="ARBA" id="ARBA00022763"/>
    </source>
</evidence>
<dbReference type="Proteomes" id="UP001201812">
    <property type="component" value="Unassembled WGS sequence"/>
</dbReference>
<dbReference type="InterPro" id="IPR056435">
    <property type="entry name" value="DPOD/Z_N"/>
</dbReference>
<dbReference type="GO" id="GO:0016035">
    <property type="term" value="C:zeta DNA polymerase complex"/>
    <property type="evidence" value="ECO:0007669"/>
    <property type="project" value="InterPro"/>
</dbReference>
<dbReference type="EMBL" id="JAKKPZ010000006">
    <property type="protein sequence ID" value="KAI1720058.1"/>
    <property type="molecule type" value="Genomic_DNA"/>
</dbReference>
<dbReference type="Gene3D" id="3.90.1600.10">
    <property type="entry name" value="Palm domain of DNA polymerase"/>
    <property type="match status" value="1"/>
</dbReference>
<dbReference type="Gene3D" id="3.30.420.10">
    <property type="entry name" value="Ribonuclease H-like superfamily/Ribonuclease H"/>
    <property type="match status" value="1"/>
</dbReference>
<dbReference type="InterPro" id="IPR023211">
    <property type="entry name" value="DNA_pol_palm_dom_sf"/>
</dbReference>
<dbReference type="PRINTS" id="PR00106">
    <property type="entry name" value="DNAPOLB"/>
</dbReference>
<protein>
    <recommendedName>
        <fullName evidence="13">DNA polymerase</fullName>
        <ecNumber evidence="13">2.7.7.7</ecNumber>
    </recommendedName>
</protein>
<evidence type="ECO:0000256" key="1">
    <source>
        <dbReference type="ARBA" id="ARBA00001966"/>
    </source>
</evidence>
<organism evidence="18 19">
    <name type="scientific">Ditylenchus destructor</name>
    <dbReference type="NCBI Taxonomy" id="166010"/>
    <lineage>
        <taxon>Eukaryota</taxon>
        <taxon>Metazoa</taxon>
        <taxon>Ecdysozoa</taxon>
        <taxon>Nematoda</taxon>
        <taxon>Chromadorea</taxon>
        <taxon>Rhabditida</taxon>
        <taxon>Tylenchina</taxon>
        <taxon>Tylenchomorpha</taxon>
        <taxon>Sphaerularioidea</taxon>
        <taxon>Anguinidae</taxon>
        <taxon>Anguininae</taxon>
        <taxon>Ditylenchus</taxon>
    </lineage>
</organism>
<accession>A0AAD4R9N0</accession>
<keyword evidence="13" id="KW-0238">DNA-binding</keyword>
<evidence type="ECO:0000256" key="3">
    <source>
        <dbReference type="ARBA" id="ARBA00022679"/>
    </source>
</evidence>
<evidence type="ECO:0000256" key="9">
    <source>
        <dbReference type="ARBA" id="ARBA00023004"/>
    </source>
</evidence>
<comment type="caution">
    <text evidence="18">The sequence shown here is derived from an EMBL/GenBank/DDBJ whole genome shotgun (WGS) entry which is preliminary data.</text>
</comment>
<evidence type="ECO:0000256" key="7">
    <source>
        <dbReference type="ARBA" id="ARBA00022833"/>
    </source>
</evidence>
<evidence type="ECO:0000259" key="15">
    <source>
        <dbReference type="Pfam" id="PF03104"/>
    </source>
</evidence>
<dbReference type="FunFam" id="1.10.287.690:FF:000002">
    <property type="entry name" value="DNA polymerase zeta"/>
    <property type="match status" value="1"/>
</dbReference>
<dbReference type="PROSITE" id="PS00116">
    <property type="entry name" value="DNA_POLYMERASE_B"/>
    <property type="match status" value="1"/>
</dbReference>
<dbReference type="InterPro" id="IPR030559">
    <property type="entry name" value="PolZ_Rev3"/>
</dbReference>
<dbReference type="PANTHER" id="PTHR45812:SF1">
    <property type="entry name" value="DNA POLYMERASE ZETA CATALYTIC SUBUNIT"/>
    <property type="match status" value="1"/>
</dbReference>